<proteinExistence type="predicted"/>
<feature type="non-terminal residue" evidence="1">
    <location>
        <position position="1"/>
    </location>
</feature>
<dbReference type="PaxDb" id="2711-XP_006489066.1"/>
<name>A0A067FWK5_CITSI</name>
<organism evidence="1 2">
    <name type="scientific">Citrus sinensis</name>
    <name type="common">Sweet orange</name>
    <name type="synonym">Citrus aurantium var. sinensis</name>
    <dbReference type="NCBI Taxonomy" id="2711"/>
    <lineage>
        <taxon>Eukaryota</taxon>
        <taxon>Viridiplantae</taxon>
        <taxon>Streptophyta</taxon>
        <taxon>Embryophyta</taxon>
        <taxon>Tracheophyta</taxon>
        <taxon>Spermatophyta</taxon>
        <taxon>Magnoliopsida</taxon>
        <taxon>eudicotyledons</taxon>
        <taxon>Gunneridae</taxon>
        <taxon>Pentapetalae</taxon>
        <taxon>rosids</taxon>
        <taxon>malvids</taxon>
        <taxon>Sapindales</taxon>
        <taxon>Rutaceae</taxon>
        <taxon>Aurantioideae</taxon>
        <taxon>Citrus</taxon>
    </lineage>
</organism>
<protein>
    <submittedName>
        <fullName evidence="1">Uncharacterized protein</fullName>
    </submittedName>
</protein>
<sequence length="202" mass="22210">IPQQCVGHNDWGPGFQRVTEFPLLGHRDCPIFTANHHLYGPPMISEISTSRVIFHGHEPIHQAVFTSMCGNFIGANQPFVASAAQRAAQYGAGGLRNFVSVGHRAILQPRRRSNGLLGWLPAEHVPSPPLQVVHHVPASTSTIHNYHAAAVHGDSFLSFSIQNNQEPEAANLVHCHYEEEIAPFQIFPDDIGPCHPIRAPHN</sequence>
<dbReference type="EMBL" id="KK784888">
    <property type="protein sequence ID" value="KDO71693.1"/>
    <property type="molecule type" value="Genomic_DNA"/>
</dbReference>
<dbReference type="Proteomes" id="UP000027120">
    <property type="component" value="Unassembled WGS sequence"/>
</dbReference>
<accession>A0A067FWK5</accession>
<dbReference type="eggNOG" id="ENOG502SSSD">
    <property type="taxonomic scope" value="Eukaryota"/>
</dbReference>
<reference evidence="1 2" key="1">
    <citation type="submission" date="2014-04" db="EMBL/GenBank/DDBJ databases">
        <authorList>
            <consortium name="International Citrus Genome Consortium"/>
            <person name="Gmitter F."/>
            <person name="Chen C."/>
            <person name="Farmerie W."/>
            <person name="Harkins T."/>
            <person name="Desany B."/>
            <person name="Mohiuddin M."/>
            <person name="Kodira C."/>
            <person name="Borodovsky M."/>
            <person name="Lomsadze A."/>
            <person name="Burns P."/>
            <person name="Jenkins J."/>
            <person name="Prochnik S."/>
            <person name="Shu S."/>
            <person name="Chapman J."/>
            <person name="Pitluck S."/>
            <person name="Schmutz J."/>
            <person name="Rokhsar D."/>
        </authorList>
    </citation>
    <scope>NUCLEOTIDE SEQUENCE</scope>
</reference>
<dbReference type="AlphaFoldDB" id="A0A067FWK5"/>
<keyword evidence="2" id="KW-1185">Reference proteome</keyword>
<gene>
    <name evidence="1" type="ORF">CISIN_1g0228991mg</name>
</gene>
<evidence type="ECO:0000313" key="1">
    <source>
        <dbReference type="EMBL" id="KDO71693.1"/>
    </source>
</evidence>
<evidence type="ECO:0000313" key="2">
    <source>
        <dbReference type="Proteomes" id="UP000027120"/>
    </source>
</evidence>